<evidence type="ECO:0000259" key="1">
    <source>
        <dbReference type="Pfam" id="PF05699"/>
    </source>
</evidence>
<dbReference type="EMBL" id="JABSTU010000007">
    <property type="protein sequence ID" value="KAH8025585.1"/>
    <property type="molecule type" value="Genomic_DNA"/>
</dbReference>
<evidence type="ECO:0000313" key="2">
    <source>
        <dbReference type="EMBL" id="KAH8025585.1"/>
    </source>
</evidence>
<protein>
    <recommendedName>
        <fullName evidence="1">HAT C-terminal dimerisation domain-containing protein</fullName>
    </recommendedName>
</protein>
<reference evidence="2" key="2">
    <citation type="submission" date="2021-09" db="EMBL/GenBank/DDBJ databases">
        <authorList>
            <person name="Jia N."/>
            <person name="Wang J."/>
            <person name="Shi W."/>
            <person name="Du L."/>
            <person name="Sun Y."/>
            <person name="Zhan W."/>
            <person name="Jiang J."/>
            <person name="Wang Q."/>
            <person name="Zhang B."/>
            <person name="Ji P."/>
            <person name="Sakyi L.B."/>
            <person name="Cui X."/>
            <person name="Yuan T."/>
            <person name="Jiang B."/>
            <person name="Yang W."/>
            <person name="Lam T.T.-Y."/>
            <person name="Chang Q."/>
            <person name="Ding S."/>
            <person name="Wang X."/>
            <person name="Zhu J."/>
            <person name="Ruan X."/>
            <person name="Zhao L."/>
            <person name="Wei J."/>
            <person name="Que T."/>
            <person name="Du C."/>
            <person name="Cheng J."/>
            <person name="Dai P."/>
            <person name="Han X."/>
            <person name="Huang E."/>
            <person name="Gao Y."/>
            <person name="Liu J."/>
            <person name="Shao H."/>
            <person name="Ye R."/>
            <person name="Li L."/>
            <person name="Wei W."/>
            <person name="Wang X."/>
            <person name="Wang C."/>
            <person name="Huo Q."/>
            <person name="Li W."/>
            <person name="Guo W."/>
            <person name="Chen H."/>
            <person name="Chen S."/>
            <person name="Zhou L."/>
            <person name="Zhou L."/>
            <person name="Ni X."/>
            <person name="Tian J."/>
            <person name="Zhou Y."/>
            <person name="Sheng Y."/>
            <person name="Liu T."/>
            <person name="Pan Y."/>
            <person name="Xia L."/>
            <person name="Li J."/>
            <person name="Zhao F."/>
            <person name="Cao W."/>
        </authorList>
    </citation>
    <scope>NUCLEOTIDE SEQUENCE</scope>
    <source>
        <strain evidence="2">Rmic-2018</strain>
        <tissue evidence="2">Larvae</tissue>
    </source>
</reference>
<dbReference type="AlphaFoldDB" id="A0A9J6DUD9"/>
<sequence length="271" mass="30994">MSFLSVFQESEPLVHRLYEEMVVLVQKLLGRFVRSEAYRLVNGKDLPCLDINSPAIWKASVEVGADTEAAMSNWDPAEKRAFRLGARNFNLKATDYLLSRLPFQNMTLRSLRCLSPNDREELSGSELRCLAMKLPQVIQPGEISMLIDEYTVFQLDTLESTENIDEYRRAAFDLKKCDGTTKYPLLSKLVKALISIPHGNADVERGFSENRRLLQDRARLTLESINGIRHVVSYGKRFDSDPSSFTITPEVLKVVRNSKKRYSERLALEKE</sequence>
<dbReference type="Proteomes" id="UP000821866">
    <property type="component" value="Unassembled WGS sequence"/>
</dbReference>
<feature type="domain" description="HAT C-terminal dimerisation" evidence="1">
    <location>
        <begin position="180"/>
        <end position="225"/>
    </location>
</feature>
<reference evidence="2" key="1">
    <citation type="journal article" date="2020" name="Cell">
        <title>Large-Scale Comparative Analyses of Tick Genomes Elucidate Their Genetic Diversity and Vector Capacities.</title>
        <authorList>
            <consortium name="Tick Genome and Microbiome Consortium (TIGMIC)"/>
            <person name="Jia N."/>
            <person name="Wang J."/>
            <person name="Shi W."/>
            <person name="Du L."/>
            <person name="Sun Y."/>
            <person name="Zhan W."/>
            <person name="Jiang J.F."/>
            <person name="Wang Q."/>
            <person name="Zhang B."/>
            <person name="Ji P."/>
            <person name="Bell-Sakyi L."/>
            <person name="Cui X.M."/>
            <person name="Yuan T.T."/>
            <person name="Jiang B.G."/>
            <person name="Yang W.F."/>
            <person name="Lam T.T."/>
            <person name="Chang Q.C."/>
            <person name="Ding S.J."/>
            <person name="Wang X.J."/>
            <person name="Zhu J.G."/>
            <person name="Ruan X.D."/>
            <person name="Zhao L."/>
            <person name="Wei J.T."/>
            <person name="Ye R.Z."/>
            <person name="Que T.C."/>
            <person name="Du C.H."/>
            <person name="Zhou Y.H."/>
            <person name="Cheng J.X."/>
            <person name="Dai P.F."/>
            <person name="Guo W.B."/>
            <person name="Han X.H."/>
            <person name="Huang E.J."/>
            <person name="Li L.F."/>
            <person name="Wei W."/>
            <person name="Gao Y.C."/>
            <person name="Liu J.Z."/>
            <person name="Shao H.Z."/>
            <person name="Wang X."/>
            <person name="Wang C.C."/>
            <person name="Yang T.C."/>
            <person name="Huo Q.B."/>
            <person name="Li W."/>
            <person name="Chen H.Y."/>
            <person name="Chen S.E."/>
            <person name="Zhou L.G."/>
            <person name="Ni X.B."/>
            <person name="Tian J.H."/>
            <person name="Sheng Y."/>
            <person name="Liu T."/>
            <person name="Pan Y.S."/>
            <person name="Xia L.Y."/>
            <person name="Li J."/>
            <person name="Zhao F."/>
            <person name="Cao W.C."/>
        </authorList>
    </citation>
    <scope>NUCLEOTIDE SEQUENCE</scope>
    <source>
        <strain evidence="2">Rmic-2018</strain>
    </source>
</reference>
<comment type="caution">
    <text evidence="2">The sequence shown here is derived from an EMBL/GenBank/DDBJ whole genome shotgun (WGS) entry which is preliminary data.</text>
</comment>
<proteinExistence type="predicted"/>
<keyword evidence="3" id="KW-1185">Reference proteome</keyword>
<dbReference type="Pfam" id="PF05699">
    <property type="entry name" value="Dimer_Tnp_hAT"/>
    <property type="match status" value="1"/>
</dbReference>
<dbReference type="GO" id="GO:0046983">
    <property type="term" value="F:protein dimerization activity"/>
    <property type="evidence" value="ECO:0007669"/>
    <property type="project" value="InterPro"/>
</dbReference>
<evidence type="ECO:0000313" key="3">
    <source>
        <dbReference type="Proteomes" id="UP000821866"/>
    </source>
</evidence>
<accession>A0A9J6DUD9</accession>
<gene>
    <name evidence="2" type="ORF">HPB51_010043</name>
</gene>
<organism evidence="2 3">
    <name type="scientific">Rhipicephalus microplus</name>
    <name type="common">Cattle tick</name>
    <name type="synonym">Boophilus microplus</name>
    <dbReference type="NCBI Taxonomy" id="6941"/>
    <lineage>
        <taxon>Eukaryota</taxon>
        <taxon>Metazoa</taxon>
        <taxon>Ecdysozoa</taxon>
        <taxon>Arthropoda</taxon>
        <taxon>Chelicerata</taxon>
        <taxon>Arachnida</taxon>
        <taxon>Acari</taxon>
        <taxon>Parasitiformes</taxon>
        <taxon>Ixodida</taxon>
        <taxon>Ixodoidea</taxon>
        <taxon>Ixodidae</taxon>
        <taxon>Rhipicephalinae</taxon>
        <taxon>Rhipicephalus</taxon>
        <taxon>Boophilus</taxon>
    </lineage>
</organism>
<name>A0A9J6DUD9_RHIMP</name>
<dbReference type="InterPro" id="IPR008906">
    <property type="entry name" value="HATC_C_dom"/>
</dbReference>